<comment type="subcellular location">
    <subcellularLocation>
        <location evidence="1">Cell membrane</location>
        <topology evidence="1">Multi-pass membrane protein</topology>
    </subcellularLocation>
    <subcellularLocation>
        <location evidence="8">Membrane</location>
        <topology evidence="8">Multi-pass membrane protein</topology>
    </subcellularLocation>
</comment>
<keyword evidence="3" id="KW-1003">Cell membrane</keyword>
<dbReference type="PANTHER" id="PTHR12308:SF28">
    <property type="entry name" value="ANOCTAMIN-4"/>
    <property type="match status" value="1"/>
</dbReference>
<protein>
    <recommendedName>
        <fullName evidence="8">Anoctamin</fullName>
    </recommendedName>
</protein>
<evidence type="ECO:0000313" key="13">
    <source>
        <dbReference type="Proteomes" id="UP001557470"/>
    </source>
</evidence>
<evidence type="ECO:0000259" key="11">
    <source>
        <dbReference type="Pfam" id="PF16178"/>
    </source>
</evidence>
<dbReference type="EMBL" id="JAGEUA010000011">
    <property type="protein sequence ID" value="KAL0962973.1"/>
    <property type="molecule type" value="Genomic_DNA"/>
</dbReference>
<keyword evidence="4 8" id="KW-0812">Transmembrane</keyword>
<feature type="transmembrane region" description="Helical" evidence="8">
    <location>
        <begin position="546"/>
        <end position="573"/>
    </location>
</feature>
<dbReference type="InterPro" id="IPR032394">
    <property type="entry name" value="Anoct_dimer"/>
</dbReference>
<evidence type="ECO:0000256" key="1">
    <source>
        <dbReference type="ARBA" id="ARBA00004651"/>
    </source>
</evidence>
<dbReference type="Pfam" id="PF16178">
    <property type="entry name" value="Anoct_dimer"/>
    <property type="match status" value="1"/>
</dbReference>
<dbReference type="InterPro" id="IPR007632">
    <property type="entry name" value="Anoctamin"/>
</dbReference>
<feature type="region of interest" description="Disordered" evidence="9">
    <location>
        <begin position="265"/>
        <end position="290"/>
    </location>
</feature>
<name>A0ABD0W291_UMBPY</name>
<feature type="region of interest" description="Disordered" evidence="9">
    <location>
        <begin position="182"/>
        <end position="247"/>
    </location>
</feature>
<evidence type="ECO:0000259" key="10">
    <source>
        <dbReference type="Pfam" id="PF04547"/>
    </source>
</evidence>
<evidence type="ECO:0000256" key="4">
    <source>
        <dbReference type="ARBA" id="ARBA00022692"/>
    </source>
</evidence>
<dbReference type="Pfam" id="PF04547">
    <property type="entry name" value="Anoctamin"/>
    <property type="match status" value="1"/>
</dbReference>
<evidence type="ECO:0000256" key="6">
    <source>
        <dbReference type="ARBA" id="ARBA00023136"/>
    </source>
</evidence>
<evidence type="ECO:0000256" key="7">
    <source>
        <dbReference type="ARBA" id="ARBA00023180"/>
    </source>
</evidence>
<keyword evidence="13" id="KW-1185">Reference proteome</keyword>
<accession>A0ABD0W291</accession>
<comment type="similarity">
    <text evidence="2 8">Belongs to the anoctamin family.</text>
</comment>
<reference evidence="12 13" key="1">
    <citation type="submission" date="2024-06" db="EMBL/GenBank/DDBJ databases">
        <authorList>
            <person name="Pan Q."/>
            <person name="Wen M."/>
            <person name="Jouanno E."/>
            <person name="Zahm M."/>
            <person name="Klopp C."/>
            <person name="Cabau C."/>
            <person name="Louis A."/>
            <person name="Berthelot C."/>
            <person name="Parey E."/>
            <person name="Roest Crollius H."/>
            <person name="Montfort J."/>
            <person name="Robinson-Rechavi M."/>
            <person name="Bouchez O."/>
            <person name="Lampietro C."/>
            <person name="Lopez Roques C."/>
            <person name="Donnadieu C."/>
            <person name="Postlethwait J."/>
            <person name="Bobe J."/>
            <person name="Verreycken H."/>
            <person name="Guiguen Y."/>
        </authorList>
    </citation>
    <scope>NUCLEOTIDE SEQUENCE [LARGE SCALE GENOMIC DNA]</scope>
    <source>
        <strain evidence="12">Up_M1</strain>
        <tissue evidence="12">Testis</tissue>
    </source>
</reference>
<dbReference type="InterPro" id="IPR049452">
    <property type="entry name" value="Anoctamin_TM"/>
</dbReference>
<keyword evidence="6 8" id="KW-0472">Membrane</keyword>
<gene>
    <name evidence="12" type="ORF">UPYG_G00347870</name>
</gene>
<comment type="caution">
    <text evidence="12">The sequence shown here is derived from an EMBL/GenBank/DDBJ whole genome shotgun (WGS) entry which is preliminary data.</text>
</comment>
<comment type="caution">
    <text evidence="8">Lacks conserved residue(s) required for the propagation of feature annotation.</text>
</comment>
<evidence type="ECO:0000256" key="3">
    <source>
        <dbReference type="ARBA" id="ARBA00022475"/>
    </source>
</evidence>
<evidence type="ECO:0000256" key="2">
    <source>
        <dbReference type="ARBA" id="ARBA00009671"/>
    </source>
</evidence>
<dbReference type="PANTHER" id="PTHR12308">
    <property type="entry name" value="ANOCTAMIN"/>
    <property type="match status" value="1"/>
</dbReference>
<organism evidence="12 13">
    <name type="scientific">Umbra pygmaea</name>
    <name type="common">Eastern mudminnow</name>
    <dbReference type="NCBI Taxonomy" id="75934"/>
    <lineage>
        <taxon>Eukaryota</taxon>
        <taxon>Metazoa</taxon>
        <taxon>Chordata</taxon>
        <taxon>Craniata</taxon>
        <taxon>Vertebrata</taxon>
        <taxon>Euteleostomi</taxon>
        <taxon>Actinopterygii</taxon>
        <taxon>Neopterygii</taxon>
        <taxon>Teleostei</taxon>
        <taxon>Protacanthopterygii</taxon>
        <taxon>Esociformes</taxon>
        <taxon>Umbridae</taxon>
        <taxon>Umbra</taxon>
    </lineage>
</organism>
<sequence length="637" mass="71389">MMLVDHECSGTDVRLVRQLNKSMRIQPGICSGGPEQRGCKTGDVNENTVCLQDEAALVCPGSPALATDTRLSSCSTADREPSSSSYNVSTGTGTFYSCVSQITIGFDLGGQVAIGISHWKSPFPSSGRPECDSPDGVQSEASIPAVPHVPEYLEPVSCPASLSINPLSSQCSASQETISDSSTSVSVSLHGAEHQWQSHHRSRAPRPLAPGCTAADTVFTPPTTRPPASMEETSAGPPDSPTQDDAPPIVLKDVKLLMESLDGASTLSKDDDSTLLNPIPDDNTGTDLSPEVGGQLQVVRSRSSGLCFSDGKCHIDYVLVYRKSSPQSGKREIFERNIRAEGLHMEKESSVCNSDVIFLKLHAPWEVLCRYAELMNIRMPFRRKIYYKHRQYKFMSRMEKRINRFRGWLPRKPMKFDNDTLPDLEENESFTAPFSRSRMHHFIIHNKDTFFNNATRSRIVHHILQRVKYEEGKDKMGLNRLLSNSSYEAAFPLHEGSYRSKNSVRTHGAENSRHLLYECWAWWGVWYKYQPLDLIRRYFGEKIGLYFAWLGWYTGMLFPAALVGLMVFLYGWFTLDHCQVSKEICQATDIIMCPICDEYCPYLRLSDSCIYAKVTHLFDNGATVFFAVFMAVWVNPG</sequence>
<dbReference type="Proteomes" id="UP001557470">
    <property type="component" value="Unassembled WGS sequence"/>
</dbReference>
<feature type="domain" description="Anoctamin dimerisation" evidence="11">
    <location>
        <begin position="307"/>
        <end position="532"/>
    </location>
</feature>
<keyword evidence="5 8" id="KW-1133">Transmembrane helix</keyword>
<evidence type="ECO:0000256" key="9">
    <source>
        <dbReference type="SAM" id="MobiDB-lite"/>
    </source>
</evidence>
<proteinExistence type="inferred from homology"/>
<keyword evidence="7" id="KW-0325">Glycoprotein</keyword>
<dbReference type="GO" id="GO:0005886">
    <property type="term" value="C:plasma membrane"/>
    <property type="evidence" value="ECO:0007669"/>
    <property type="project" value="UniProtKB-SubCell"/>
</dbReference>
<evidence type="ECO:0000256" key="8">
    <source>
        <dbReference type="RuleBase" id="RU280814"/>
    </source>
</evidence>
<feature type="domain" description="Anoctamin transmembrane" evidence="10">
    <location>
        <begin position="535"/>
        <end position="634"/>
    </location>
</feature>
<evidence type="ECO:0000256" key="5">
    <source>
        <dbReference type="ARBA" id="ARBA00022989"/>
    </source>
</evidence>
<dbReference type="AlphaFoldDB" id="A0ABD0W291"/>
<evidence type="ECO:0000313" key="12">
    <source>
        <dbReference type="EMBL" id="KAL0962973.1"/>
    </source>
</evidence>